<evidence type="ECO:0008006" key="7">
    <source>
        <dbReference type="Google" id="ProtNLM"/>
    </source>
</evidence>
<dbReference type="PROSITE" id="PS50088">
    <property type="entry name" value="ANK_REPEAT"/>
    <property type="match status" value="2"/>
</dbReference>
<evidence type="ECO:0000256" key="2">
    <source>
        <dbReference type="ARBA" id="ARBA00023043"/>
    </source>
</evidence>
<gene>
    <name evidence="5" type="ORF">HK097_011505</name>
</gene>
<keyword evidence="2 3" id="KW-0040">ANK repeat</keyword>
<dbReference type="Gene3D" id="1.25.40.20">
    <property type="entry name" value="Ankyrin repeat-containing domain"/>
    <property type="match status" value="1"/>
</dbReference>
<dbReference type="PANTHER" id="PTHR24188:SF29">
    <property type="entry name" value="GH09064P"/>
    <property type="match status" value="1"/>
</dbReference>
<evidence type="ECO:0000256" key="1">
    <source>
        <dbReference type="ARBA" id="ARBA00022737"/>
    </source>
</evidence>
<keyword evidence="4" id="KW-0732">Signal</keyword>
<organism evidence="5 6">
    <name type="scientific">Rhizophlyctis rosea</name>
    <dbReference type="NCBI Taxonomy" id="64517"/>
    <lineage>
        <taxon>Eukaryota</taxon>
        <taxon>Fungi</taxon>
        <taxon>Fungi incertae sedis</taxon>
        <taxon>Chytridiomycota</taxon>
        <taxon>Chytridiomycota incertae sedis</taxon>
        <taxon>Chytridiomycetes</taxon>
        <taxon>Rhizophlyctidales</taxon>
        <taxon>Rhizophlyctidaceae</taxon>
        <taxon>Rhizophlyctis</taxon>
    </lineage>
</organism>
<dbReference type="SMART" id="SM00248">
    <property type="entry name" value="ANK"/>
    <property type="match status" value="6"/>
</dbReference>
<accession>A0AAD5S692</accession>
<proteinExistence type="predicted"/>
<evidence type="ECO:0000313" key="5">
    <source>
        <dbReference type="EMBL" id="KAJ3047479.1"/>
    </source>
</evidence>
<evidence type="ECO:0000313" key="6">
    <source>
        <dbReference type="Proteomes" id="UP001212841"/>
    </source>
</evidence>
<dbReference type="Proteomes" id="UP001212841">
    <property type="component" value="Unassembled WGS sequence"/>
</dbReference>
<dbReference type="InterPro" id="IPR002110">
    <property type="entry name" value="Ankyrin_rpt"/>
</dbReference>
<dbReference type="EMBL" id="JADGJD010000953">
    <property type="protein sequence ID" value="KAJ3047479.1"/>
    <property type="molecule type" value="Genomic_DNA"/>
</dbReference>
<keyword evidence="6" id="KW-1185">Reference proteome</keyword>
<feature type="repeat" description="ANK" evidence="3">
    <location>
        <begin position="118"/>
        <end position="144"/>
    </location>
</feature>
<protein>
    <recommendedName>
        <fullName evidence="7">Ankyrin</fullName>
    </recommendedName>
</protein>
<comment type="caution">
    <text evidence="5">The sequence shown here is derived from an EMBL/GenBank/DDBJ whole genome shotgun (WGS) entry which is preliminary data.</text>
</comment>
<keyword evidence="1" id="KW-0677">Repeat</keyword>
<dbReference type="PANTHER" id="PTHR24188">
    <property type="entry name" value="ANKYRIN REPEAT PROTEIN"/>
    <property type="match status" value="1"/>
</dbReference>
<dbReference type="AlphaFoldDB" id="A0AAD5S692"/>
<feature type="repeat" description="ANK" evidence="3">
    <location>
        <begin position="251"/>
        <end position="279"/>
    </location>
</feature>
<reference evidence="5" key="1">
    <citation type="submission" date="2020-05" db="EMBL/GenBank/DDBJ databases">
        <title>Phylogenomic resolution of chytrid fungi.</title>
        <authorList>
            <person name="Stajich J.E."/>
            <person name="Amses K."/>
            <person name="Simmons R."/>
            <person name="Seto K."/>
            <person name="Myers J."/>
            <person name="Bonds A."/>
            <person name="Quandt C.A."/>
            <person name="Barry K."/>
            <person name="Liu P."/>
            <person name="Grigoriev I."/>
            <person name="Longcore J.E."/>
            <person name="James T.Y."/>
        </authorList>
    </citation>
    <scope>NUCLEOTIDE SEQUENCE</scope>
    <source>
        <strain evidence="5">JEL0318</strain>
    </source>
</reference>
<feature type="chain" id="PRO_5042170185" description="Ankyrin" evidence="4">
    <location>
        <begin position="21"/>
        <end position="382"/>
    </location>
</feature>
<feature type="signal peptide" evidence="4">
    <location>
        <begin position="1"/>
        <end position="20"/>
    </location>
</feature>
<evidence type="ECO:0000256" key="4">
    <source>
        <dbReference type="SAM" id="SignalP"/>
    </source>
</evidence>
<dbReference type="SUPFAM" id="SSF48403">
    <property type="entry name" value="Ankyrin repeat"/>
    <property type="match status" value="1"/>
</dbReference>
<name>A0AAD5S692_9FUNG</name>
<dbReference type="InterPro" id="IPR036770">
    <property type="entry name" value="Ankyrin_rpt-contain_sf"/>
</dbReference>
<feature type="non-terminal residue" evidence="5">
    <location>
        <position position="382"/>
    </location>
</feature>
<sequence length="382" mass="42856">MTKNFKTIHLLPTLIRLIALKTDGPTTQRIRQTCKTLHTETKPADILFAHLFSILTLPDGFTKAWSWASQKGYIKIINHLLPHASQDNLNILLKNAVRFGHKDLVQLAIEKGANIHHESNRPLILAAQNANFEIIKILLAAGANPRGDPEYECDVLHHVPCRDSNADLVKFLIDEYGFTQDVHDMGPENLFLNALECKQLGYAKMILTAGIDDWADGYPLWMSACKGNVEAVKMVLESEVGERMMPFLNDALQRAACWGHVEVAKYLVERGGDVNHIHRTWGHDDFVEQGHLEMVKFLYASGKDMKADDFDSGALKTASLYRNLDMVRLLLDNGVRPDRGFVDEIKKLGKEDVLKVFVEKGVVNEDEIGPIQPPSTTTTKPT</sequence>
<evidence type="ECO:0000256" key="3">
    <source>
        <dbReference type="PROSITE-ProRule" id="PRU00023"/>
    </source>
</evidence>
<dbReference type="PROSITE" id="PS50297">
    <property type="entry name" value="ANK_REP_REGION"/>
    <property type="match status" value="1"/>
</dbReference>
<dbReference type="Pfam" id="PF12796">
    <property type="entry name" value="Ank_2"/>
    <property type="match status" value="2"/>
</dbReference>